<dbReference type="RefSeq" id="WP_081203074.1">
    <property type="nucleotide sequence ID" value="NZ_FOCZ01000011.1"/>
</dbReference>
<feature type="domain" description="HTH cro/C1-type" evidence="1">
    <location>
        <begin position="39"/>
        <end position="85"/>
    </location>
</feature>
<dbReference type="InterPro" id="IPR010982">
    <property type="entry name" value="Lambda_DNA-bd_dom_sf"/>
</dbReference>
<dbReference type="SUPFAM" id="SSF47413">
    <property type="entry name" value="lambda repressor-like DNA-binding domains"/>
    <property type="match status" value="1"/>
</dbReference>
<sequence>MLDSIKSAEILKSIGEKLYNARMVYMGPEGKKRSLDKPGISLRDLAKVARVKHTQISAIEKGQSNSTILTLIAIAEVLDLDLCEILNYKSKSKKDKQKKS</sequence>
<organism evidence="2 3">
    <name type="scientific">Niastella yeongjuensis</name>
    <dbReference type="NCBI Taxonomy" id="354355"/>
    <lineage>
        <taxon>Bacteria</taxon>
        <taxon>Pseudomonadati</taxon>
        <taxon>Bacteroidota</taxon>
        <taxon>Chitinophagia</taxon>
        <taxon>Chitinophagales</taxon>
        <taxon>Chitinophagaceae</taxon>
        <taxon>Niastella</taxon>
    </lineage>
</organism>
<evidence type="ECO:0000313" key="3">
    <source>
        <dbReference type="Proteomes" id="UP000192610"/>
    </source>
</evidence>
<dbReference type="OrthoDB" id="9814553at2"/>
<reference evidence="3" key="1">
    <citation type="submission" date="2016-04" db="EMBL/GenBank/DDBJ databases">
        <authorList>
            <person name="Chen L."/>
            <person name="Zhuang W."/>
            <person name="Wang G."/>
        </authorList>
    </citation>
    <scope>NUCLEOTIDE SEQUENCE [LARGE SCALE GENOMIC DNA]</scope>
    <source>
        <strain evidence="3">17621</strain>
    </source>
</reference>
<dbReference type="Proteomes" id="UP000192610">
    <property type="component" value="Unassembled WGS sequence"/>
</dbReference>
<protein>
    <recommendedName>
        <fullName evidence="1">HTH cro/C1-type domain-containing protein</fullName>
    </recommendedName>
</protein>
<keyword evidence="3" id="KW-1185">Reference proteome</keyword>
<dbReference type="InterPro" id="IPR001387">
    <property type="entry name" value="Cro/C1-type_HTH"/>
</dbReference>
<dbReference type="EMBL" id="LVXG01000041">
    <property type="protein sequence ID" value="OQP43613.1"/>
    <property type="molecule type" value="Genomic_DNA"/>
</dbReference>
<name>A0A1V9EBW5_9BACT</name>
<proteinExistence type="predicted"/>
<dbReference type="Pfam" id="PF01381">
    <property type="entry name" value="HTH_3"/>
    <property type="match status" value="1"/>
</dbReference>
<dbReference type="GO" id="GO:0003677">
    <property type="term" value="F:DNA binding"/>
    <property type="evidence" value="ECO:0007669"/>
    <property type="project" value="InterPro"/>
</dbReference>
<accession>A0A1V9EBW5</accession>
<dbReference type="CDD" id="cd00093">
    <property type="entry name" value="HTH_XRE"/>
    <property type="match status" value="1"/>
</dbReference>
<dbReference type="AlphaFoldDB" id="A0A1V9EBW5"/>
<dbReference type="SMART" id="SM00530">
    <property type="entry name" value="HTH_XRE"/>
    <property type="match status" value="1"/>
</dbReference>
<dbReference type="Gene3D" id="1.10.260.40">
    <property type="entry name" value="lambda repressor-like DNA-binding domains"/>
    <property type="match status" value="1"/>
</dbReference>
<dbReference type="PROSITE" id="PS50943">
    <property type="entry name" value="HTH_CROC1"/>
    <property type="match status" value="1"/>
</dbReference>
<evidence type="ECO:0000259" key="1">
    <source>
        <dbReference type="PROSITE" id="PS50943"/>
    </source>
</evidence>
<gene>
    <name evidence="2" type="ORF">A4H97_33855</name>
</gene>
<evidence type="ECO:0000313" key="2">
    <source>
        <dbReference type="EMBL" id="OQP43613.1"/>
    </source>
</evidence>
<comment type="caution">
    <text evidence="2">The sequence shown here is derived from an EMBL/GenBank/DDBJ whole genome shotgun (WGS) entry which is preliminary data.</text>
</comment>